<dbReference type="Gene3D" id="1.20.58.340">
    <property type="entry name" value="Magnesium transport protein CorA, transmembrane region"/>
    <property type="match status" value="1"/>
</dbReference>
<organism evidence="7 8">
    <name type="scientific">Cladorrhinum samala</name>
    <dbReference type="NCBI Taxonomy" id="585594"/>
    <lineage>
        <taxon>Eukaryota</taxon>
        <taxon>Fungi</taxon>
        <taxon>Dikarya</taxon>
        <taxon>Ascomycota</taxon>
        <taxon>Pezizomycotina</taxon>
        <taxon>Sordariomycetes</taxon>
        <taxon>Sordariomycetidae</taxon>
        <taxon>Sordariales</taxon>
        <taxon>Podosporaceae</taxon>
        <taxon>Cladorrhinum</taxon>
    </lineage>
</organism>
<evidence type="ECO:0000256" key="2">
    <source>
        <dbReference type="ARBA" id="ARBA00022692"/>
    </source>
</evidence>
<sequence>MEGLRALARSSSTGRSPLAIPSMPHGKFNAFSINPSGAGFILNRLFLDQNDLPGFFQHGMRGNAASDTLRMVIVPTDQTGRILVDDTVWRDILQQMQLDAWVEHLIQIAGNGFHHSGRATSEGGIASYYLATTISFDIWTTRWNPSSGCYTTKYLVLDRRAVNRHFNHPLVTWLLNPIDAFKDESRSALYLPFSLMVNGLRYRESKLVSTLDLVRDVEVRTGHGSWGTAGTFETQGETITKLTARLGNALGALGSTLKHLNMIDDMFAHVEHLSASMAPAAQESKSSSLSPATEHSNASIMEAVSILRQQAAAAREQCKYLESRVKNQSSVLFSFLTHQDSMINLQVANASRDLAEAARRDGSSMKTIAVLTMAFLPATYLATLFSMPFLGWEGSDKFAIYWACVACITIVTFGLWAGITQRQQIRQLISRMRGEERRRRRKEDDVEAITIERMPTLKLQDSSGSV</sequence>
<dbReference type="InterPro" id="IPR045863">
    <property type="entry name" value="CorA_TM1_TM2"/>
</dbReference>
<dbReference type="Proteomes" id="UP001321749">
    <property type="component" value="Unassembled WGS sequence"/>
</dbReference>
<reference evidence="7" key="2">
    <citation type="submission" date="2023-06" db="EMBL/GenBank/DDBJ databases">
        <authorList>
            <consortium name="Lawrence Berkeley National Laboratory"/>
            <person name="Mondo S.J."/>
            <person name="Hensen N."/>
            <person name="Bonometti L."/>
            <person name="Westerberg I."/>
            <person name="Brannstrom I.O."/>
            <person name="Guillou S."/>
            <person name="Cros-Aarteil S."/>
            <person name="Calhoun S."/>
            <person name="Haridas S."/>
            <person name="Kuo A."/>
            <person name="Pangilinan J."/>
            <person name="Riley R."/>
            <person name="Labutti K."/>
            <person name="Andreopoulos B."/>
            <person name="Lipzen A."/>
            <person name="Chen C."/>
            <person name="Yanf M."/>
            <person name="Daum C."/>
            <person name="Ng V."/>
            <person name="Clum A."/>
            <person name="Steindorff A."/>
            <person name="Ohm R."/>
            <person name="Martin F."/>
            <person name="Silar P."/>
            <person name="Natvig D."/>
            <person name="Lalanne C."/>
            <person name="Gautier V."/>
            <person name="Ament-Velasquez S.L."/>
            <person name="Kruys A."/>
            <person name="Hutchinson M.I."/>
            <person name="Powell A.J."/>
            <person name="Barry K."/>
            <person name="Miller A.N."/>
            <person name="Grigoriev I.V."/>
            <person name="Debuchy R."/>
            <person name="Gladieux P."/>
            <person name="Thoren M.H."/>
            <person name="Johannesson H."/>
        </authorList>
    </citation>
    <scope>NUCLEOTIDE SEQUENCE</scope>
    <source>
        <strain evidence="7">PSN324</strain>
    </source>
</reference>
<evidence type="ECO:0000256" key="3">
    <source>
        <dbReference type="ARBA" id="ARBA00022989"/>
    </source>
</evidence>
<evidence type="ECO:0000313" key="8">
    <source>
        <dbReference type="Proteomes" id="UP001321749"/>
    </source>
</evidence>
<evidence type="ECO:0000256" key="5">
    <source>
        <dbReference type="SAM" id="MobiDB-lite"/>
    </source>
</evidence>
<dbReference type="GO" id="GO:0016020">
    <property type="term" value="C:membrane"/>
    <property type="evidence" value="ECO:0007669"/>
    <property type="project" value="UniProtKB-SubCell"/>
</dbReference>
<name>A0AAV9HEX9_9PEZI</name>
<evidence type="ECO:0000256" key="4">
    <source>
        <dbReference type="ARBA" id="ARBA00023136"/>
    </source>
</evidence>
<evidence type="ECO:0000256" key="6">
    <source>
        <dbReference type="SAM" id="Phobius"/>
    </source>
</evidence>
<gene>
    <name evidence="7" type="ORF">QBC42DRAFT_290408</name>
</gene>
<feature type="transmembrane region" description="Helical" evidence="6">
    <location>
        <begin position="398"/>
        <end position="419"/>
    </location>
</feature>
<dbReference type="SUPFAM" id="SSF144083">
    <property type="entry name" value="Magnesium transport protein CorA, transmembrane region"/>
    <property type="match status" value="1"/>
</dbReference>
<comment type="subcellular location">
    <subcellularLocation>
        <location evidence="1">Membrane</location>
        <topology evidence="1">Multi-pass membrane protein</topology>
    </subcellularLocation>
</comment>
<keyword evidence="2 6" id="KW-0812">Transmembrane</keyword>
<feature type="transmembrane region" description="Helical" evidence="6">
    <location>
        <begin position="368"/>
        <end position="392"/>
    </location>
</feature>
<reference evidence="7" key="1">
    <citation type="journal article" date="2023" name="Mol. Phylogenet. Evol.">
        <title>Genome-scale phylogeny and comparative genomics of the fungal order Sordariales.</title>
        <authorList>
            <person name="Hensen N."/>
            <person name="Bonometti L."/>
            <person name="Westerberg I."/>
            <person name="Brannstrom I.O."/>
            <person name="Guillou S."/>
            <person name="Cros-Aarteil S."/>
            <person name="Calhoun S."/>
            <person name="Haridas S."/>
            <person name="Kuo A."/>
            <person name="Mondo S."/>
            <person name="Pangilinan J."/>
            <person name="Riley R."/>
            <person name="LaButti K."/>
            <person name="Andreopoulos B."/>
            <person name="Lipzen A."/>
            <person name="Chen C."/>
            <person name="Yan M."/>
            <person name="Daum C."/>
            <person name="Ng V."/>
            <person name="Clum A."/>
            <person name="Steindorff A."/>
            <person name="Ohm R.A."/>
            <person name="Martin F."/>
            <person name="Silar P."/>
            <person name="Natvig D.O."/>
            <person name="Lalanne C."/>
            <person name="Gautier V."/>
            <person name="Ament-Velasquez S.L."/>
            <person name="Kruys A."/>
            <person name="Hutchinson M.I."/>
            <person name="Powell A.J."/>
            <person name="Barry K."/>
            <person name="Miller A.N."/>
            <person name="Grigoriev I.V."/>
            <person name="Debuchy R."/>
            <person name="Gladieux P."/>
            <person name="Hiltunen Thoren M."/>
            <person name="Johannesson H."/>
        </authorList>
    </citation>
    <scope>NUCLEOTIDE SEQUENCE</scope>
    <source>
        <strain evidence="7">PSN324</strain>
    </source>
</reference>
<proteinExistence type="predicted"/>
<keyword evidence="4 6" id="KW-0472">Membrane</keyword>
<accession>A0AAV9HEX9</accession>
<feature type="region of interest" description="Disordered" evidence="5">
    <location>
        <begin position="1"/>
        <end position="20"/>
    </location>
</feature>
<keyword evidence="8" id="KW-1185">Reference proteome</keyword>
<evidence type="ECO:0000313" key="7">
    <source>
        <dbReference type="EMBL" id="KAK4458559.1"/>
    </source>
</evidence>
<dbReference type="EMBL" id="MU865064">
    <property type="protein sequence ID" value="KAK4458559.1"/>
    <property type="molecule type" value="Genomic_DNA"/>
</dbReference>
<evidence type="ECO:0000256" key="1">
    <source>
        <dbReference type="ARBA" id="ARBA00004141"/>
    </source>
</evidence>
<protein>
    <submittedName>
        <fullName evidence="7">Uncharacterized protein</fullName>
    </submittedName>
</protein>
<keyword evidence="3 6" id="KW-1133">Transmembrane helix</keyword>
<dbReference type="AlphaFoldDB" id="A0AAV9HEX9"/>
<comment type="caution">
    <text evidence="7">The sequence shown here is derived from an EMBL/GenBank/DDBJ whole genome shotgun (WGS) entry which is preliminary data.</text>
</comment>